<dbReference type="AlphaFoldDB" id="A0AAJ6QRJ3"/>
<evidence type="ECO:0000256" key="7">
    <source>
        <dbReference type="ARBA" id="ARBA00022825"/>
    </source>
</evidence>
<feature type="domain" description="Peptidase S1" evidence="12">
    <location>
        <begin position="34"/>
        <end position="281"/>
    </location>
</feature>
<dbReference type="PROSITE" id="PS50240">
    <property type="entry name" value="TRYPSIN_DOM"/>
    <property type="match status" value="1"/>
</dbReference>
<evidence type="ECO:0000256" key="3">
    <source>
        <dbReference type="ARBA" id="ARBA00022525"/>
    </source>
</evidence>
<sequence length="290" mass="32298">MVLFLLMILLHRSSAHPTLLNIPDCGLTRVAPRIIGGVDASINQAPWFVQLVFDKYFCGGSLITLRHVMSAAHCGAQKAYLRDPAGFLKVLRVKVGSSIASDMKIYHPVAVRRHPKFNGHYYFNDIMIVDVGQEIRVRGVRPICLVSEKEKDYAVEGAMAVVFGFGKISATSKKNAETLQVTVQKILPKKTCANHPRLKDYLYDTSLHICAYLALTRKGRTDACEGDSGGALSVVRKYGERSVRQFAVGIVSYGFNCAVRNYPGIYTRVSTYQKFIVKTVQAMHGQKYLF</sequence>
<gene>
    <name evidence="14" type="primary">LOC100906839</name>
</gene>
<feature type="chain" id="PRO_5042470153" evidence="11">
    <location>
        <begin position="16"/>
        <end position="290"/>
    </location>
</feature>
<keyword evidence="3" id="KW-0964">Secreted</keyword>
<dbReference type="PRINTS" id="PR00722">
    <property type="entry name" value="CHYMOTRYPSIN"/>
</dbReference>
<name>A0AAJ6QRJ3_9ACAR</name>
<dbReference type="RefSeq" id="XP_003741387.1">
    <property type="nucleotide sequence ID" value="XM_003741339.1"/>
</dbReference>
<keyword evidence="7 10" id="KW-0720">Serine protease</keyword>
<evidence type="ECO:0000256" key="4">
    <source>
        <dbReference type="ARBA" id="ARBA00022670"/>
    </source>
</evidence>
<dbReference type="GO" id="GO:0005576">
    <property type="term" value="C:extracellular region"/>
    <property type="evidence" value="ECO:0007669"/>
    <property type="project" value="UniProtKB-SubCell"/>
</dbReference>
<dbReference type="InterPro" id="IPR033116">
    <property type="entry name" value="TRYPSIN_SER"/>
</dbReference>
<proteinExistence type="inferred from homology"/>
<dbReference type="InterPro" id="IPR050430">
    <property type="entry name" value="Peptidase_S1"/>
</dbReference>
<dbReference type="Gene3D" id="2.40.10.10">
    <property type="entry name" value="Trypsin-like serine proteases"/>
    <property type="match status" value="1"/>
</dbReference>
<evidence type="ECO:0000256" key="10">
    <source>
        <dbReference type="RuleBase" id="RU363034"/>
    </source>
</evidence>
<dbReference type="PANTHER" id="PTHR24276:SF91">
    <property type="entry name" value="AT26814P-RELATED"/>
    <property type="match status" value="1"/>
</dbReference>
<keyword evidence="13" id="KW-1185">Reference proteome</keyword>
<keyword evidence="8" id="KW-1015">Disulfide bond</keyword>
<dbReference type="InterPro" id="IPR018114">
    <property type="entry name" value="TRYPSIN_HIS"/>
</dbReference>
<dbReference type="GO" id="GO:0004252">
    <property type="term" value="F:serine-type endopeptidase activity"/>
    <property type="evidence" value="ECO:0007669"/>
    <property type="project" value="InterPro"/>
</dbReference>
<dbReference type="PROSITE" id="PS00135">
    <property type="entry name" value="TRYPSIN_SER"/>
    <property type="match status" value="1"/>
</dbReference>
<dbReference type="InterPro" id="IPR009003">
    <property type="entry name" value="Peptidase_S1_PA"/>
</dbReference>
<dbReference type="GO" id="GO:0006508">
    <property type="term" value="P:proteolysis"/>
    <property type="evidence" value="ECO:0007669"/>
    <property type="project" value="UniProtKB-KW"/>
</dbReference>
<dbReference type="KEGG" id="goe:100906839"/>
<dbReference type="InterPro" id="IPR001254">
    <property type="entry name" value="Trypsin_dom"/>
</dbReference>
<evidence type="ECO:0000256" key="11">
    <source>
        <dbReference type="SAM" id="SignalP"/>
    </source>
</evidence>
<evidence type="ECO:0000313" key="14">
    <source>
        <dbReference type="RefSeq" id="XP_003741387.1"/>
    </source>
</evidence>
<evidence type="ECO:0000256" key="1">
    <source>
        <dbReference type="ARBA" id="ARBA00004613"/>
    </source>
</evidence>
<comment type="similarity">
    <text evidence="2">Belongs to the peptidase S1 family.</text>
</comment>
<evidence type="ECO:0000256" key="6">
    <source>
        <dbReference type="ARBA" id="ARBA00022801"/>
    </source>
</evidence>
<evidence type="ECO:0000313" key="13">
    <source>
        <dbReference type="Proteomes" id="UP000694867"/>
    </source>
</evidence>
<dbReference type="CDD" id="cd00190">
    <property type="entry name" value="Tryp_SPc"/>
    <property type="match status" value="1"/>
</dbReference>
<dbReference type="InterPro" id="IPR043504">
    <property type="entry name" value="Peptidase_S1_PA_chymotrypsin"/>
</dbReference>
<accession>A0AAJ6QRJ3</accession>
<evidence type="ECO:0000256" key="5">
    <source>
        <dbReference type="ARBA" id="ARBA00022729"/>
    </source>
</evidence>
<comment type="subcellular location">
    <subcellularLocation>
        <location evidence="1">Secreted</location>
    </subcellularLocation>
</comment>
<dbReference type="SUPFAM" id="SSF50494">
    <property type="entry name" value="Trypsin-like serine proteases"/>
    <property type="match status" value="1"/>
</dbReference>
<keyword evidence="6 10" id="KW-0378">Hydrolase</keyword>
<dbReference type="PROSITE" id="PS00134">
    <property type="entry name" value="TRYPSIN_HIS"/>
    <property type="match status" value="1"/>
</dbReference>
<evidence type="ECO:0000256" key="9">
    <source>
        <dbReference type="ARBA" id="ARBA00023180"/>
    </source>
</evidence>
<reference evidence="14" key="1">
    <citation type="submission" date="2025-08" db="UniProtKB">
        <authorList>
            <consortium name="RefSeq"/>
        </authorList>
    </citation>
    <scope>IDENTIFICATION</scope>
</reference>
<dbReference type="SMART" id="SM00020">
    <property type="entry name" value="Tryp_SPc"/>
    <property type="match status" value="1"/>
</dbReference>
<keyword evidence="4 10" id="KW-0645">Protease</keyword>
<dbReference type="GeneID" id="100906839"/>
<dbReference type="Proteomes" id="UP000694867">
    <property type="component" value="Unplaced"/>
</dbReference>
<keyword evidence="9" id="KW-0325">Glycoprotein</keyword>
<evidence type="ECO:0000256" key="8">
    <source>
        <dbReference type="ARBA" id="ARBA00023157"/>
    </source>
</evidence>
<evidence type="ECO:0000259" key="12">
    <source>
        <dbReference type="PROSITE" id="PS50240"/>
    </source>
</evidence>
<keyword evidence="5 11" id="KW-0732">Signal</keyword>
<dbReference type="InterPro" id="IPR001314">
    <property type="entry name" value="Peptidase_S1A"/>
</dbReference>
<dbReference type="PANTHER" id="PTHR24276">
    <property type="entry name" value="POLYSERASE-RELATED"/>
    <property type="match status" value="1"/>
</dbReference>
<evidence type="ECO:0000256" key="2">
    <source>
        <dbReference type="ARBA" id="ARBA00007664"/>
    </source>
</evidence>
<dbReference type="FunFam" id="2.40.10.10:FF:000054">
    <property type="entry name" value="Complement C1r subcomponent"/>
    <property type="match status" value="1"/>
</dbReference>
<dbReference type="Pfam" id="PF00089">
    <property type="entry name" value="Trypsin"/>
    <property type="match status" value="1"/>
</dbReference>
<organism evidence="13 14">
    <name type="scientific">Galendromus occidentalis</name>
    <name type="common">western predatory mite</name>
    <dbReference type="NCBI Taxonomy" id="34638"/>
    <lineage>
        <taxon>Eukaryota</taxon>
        <taxon>Metazoa</taxon>
        <taxon>Ecdysozoa</taxon>
        <taxon>Arthropoda</taxon>
        <taxon>Chelicerata</taxon>
        <taxon>Arachnida</taxon>
        <taxon>Acari</taxon>
        <taxon>Parasitiformes</taxon>
        <taxon>Mesostigmata</taxon>
        <taxon>Gamasina</taxon>
        <taxon>Phytoseioidea</taxon>
        <taxon>Phytoseiidae</taxon>
        <taxon>Typhlodrominae</taxon>
        <taxon>Galendromus</taxon>
    </lineage>
</organism>
<feature type="signal peptide" evidence="11">
    <location>
        <begin position="1"/>
        <end position="15"/>
    </location>
</feature>
<protein>
    <submittedName>
        <fullName evidence="14">Trypsin-like</fullName>
    </submittedName>
</protein>